<dbReference type="EC" id="3.1.13.5" evidence="6"/>
<dbReference type="STRING" id="415747.SAMN03097708_01476"/>
<dbReference type="SUPFAM" id="SSF47819">
    <property type="entry name" value="HRDC-like"/>
    <property type="match status" value="2"/>
</dbReference>
<dbReference type="GO" id="GO:0000166">
    <property type="term" value="F:nucleotide binding"/>
    <property type="evidence" value="ECO:0007669"/>
    <property type="project" value="InterPro"/>
</dbReference>
<dbReference type="SMART" id="SM00474">
    <property type="entry name" value="35EXOc"/>
    <property type="match status" value="1"/>
</dbReference>
<reference evidence="8 9" key="1">
    <citation type="submission" date="2016-10" db="EMBL/GenBank/DDBJ databases">
        <authorList>
            <person name="de Groot N.N."/>
        </authorList>
    </citation>
    <scope>NUCLEOTIDE SEQUENCE [LARGE SCALE GENOMIC DNA]</scope>
    <source>
        <strain evidence="8 9">HLD2</strain>
    </source>
</reference>
<evidence type="ECO:0000256" key="5">
    <source>
        <dbReference type="ARBA" id="ARBA00022839"/>
    </source>
</evidence>
<dbReference type="RefSeq" id="WP_092994741.1">
    <property type="nucleotide sequence ID" value="NZ_FMWD01000004.1"/>
</dbReference>
<dbReference type="Proteomes" id="UP000199648">
    <property type="component" value="Unassembled WGS sequence"/>
</dbReference>
<gene>
    <name evidence="6" type="primary">rnd</name>
    <name evidence="8" type="ORF">SAMN03097708_01476</name>
</gene>
<comment type="subcellular location">
    <subcellularLocation>
        <location evidence="6">Cytoplasm</location>
    </subcellularLocation>
</comment>
<dbReference type="SMART" id="SM00341">
    <property type="entry name" value="HRDC"/>
    <property type="match status" value="1"/>
</dbReference>
<dbReference type="GO" id="GO:0008408">
    <property type="term" value="F:3'-5' exonuclease activity"/>
    <property type="evidence" value="ECO:0007669"/>
    <property type="project" value="InterPro"/>
</dbReference>
<dbReference type="Pfam" id="PF01612">
    <property type="entry name" value="DNA_pol_A_exo1"/>
    <property type="match status" value="1"/>
</dbReference>
<dbReference type="PANTHER" id="PTHR47649">
    <property type="entry name" value="RIBONUCLEASE D"/>
    <property type="match status" value="1"/>
</dbReference>
<dbReference type="InterPro" id="IPR002562">
    <property type="entry name" value="3'-5'_exonuclease_dom"/>
</dbReference>
<keyword evidence="1 6" id="KW-0963">Cytoplasm</keyword>
<dbReference type="CDD" id="cd06142">
    <property type="entry name" value="RNaseD_exo"/>
    <property type="match status" value="1"/>
</dbReference>
<dbReference type="GO" id="GO:0033890">
    <property type="term" value="F:ribonuclease D activity"/>
    <property type="evidence" value="ECO:0007669"/>
    <property type="project" value="UniProtKB-UniRule"/>
</dbReference>
<organism evidence="8 9">
    <name type="scientific">Thiohalomonas denitrificans</name>
    <dbReference type="NCBI Taxonomy" id="415747"/>
    <lineage>
        <taxon>Bacteria</taxon>
        <taxon>Pseudomonadati</taxon>
        <taxon>Pseudomonadota</taxon>
        <taxon>Gammaproteobacteria</taxon>
        <taxon>Thiohalomonadales</taxon>
        <taxon>Thiohalomonadaceae</taxon>
        <taxon>Thiohalomonas</taxon>
    </lineage>
</organism>
<dbReference type="InterPro" id="IPR010997">
    <property type="entry name" value="HRDC-like_sf"/>
</dbReference>
<feature type="domain" description="HRDC" evidence="7">
    <location>
        <begin position="210"/>
        <end position="290"/>
    </location>
</feature>
<dbReference type="EMBL" id="FMWD01000004">
    <property type="protein sequence ID" value="SCZ57654.1"/>
    <property type="molecule type" value="Genomic_DNA"/>
</dbReference>
<evidence type="ECO:0000256" key="1">
    <source>
        <dbReference type="ARBA" id="ARBA00022490"/>
    </source>
</evidence>
<evidence type="ECO:0000256" key="6">
    <source>
        <dbReference type="HAMAP-Rule" id="MF_01899"/>
    </source>
</evidence>
<sequence>MTDRYIDTPEGLEELCNELGGSQWLTLDTEFIREKTYYPRLCLLQVANESVVACVDPLALANLDPLLDVLYDPAITKVLHAAHQDLEILFGLRGTVPAPIFDTQIAATVLGGGDQIGYGNLVKTELGIELEKAHARADWCRRPLEQDQIKYAADDVRYLRDIYHRQFAQLVELDREEWLIDDFATLSDPERYTNSPEQAWQRIKGAGRLKGVQLAVLQQLAAWREQRAVAADRPRRWIVADAILLDIARHMPDSLTKLERIRGVEEKLIKRDGQVLLERVASGRKAPRDTWPEVKEGPRLAPEQDEVVDTLMAVLRARCRARQVSPAAVANRRDLERLVLGERDLPLLRGWRHAVAGADLQAMLEGSMALSIQEGRLAIEAAPTA</sequence>
<dbReference type="SUPFAM" id="SSF53098">
    <property type="entry name" value="Ribonuclease H-like"/>
    <property type="match status" value="1"/>
</dbReference>
<dbReference type="InterPro" id="IPR002121">
    <property type="entry name" value="HRDC_dom"/>
</dbReference>
<keyword evidence="4 6" id="KW-0378">Hydrolase</keyword>
<comment type="function">
    <text evidence="6">Exonuclease involved in the 3' processing of various precursor tRNAs. Initiates hydrolysis at the 3'-terminus of an RNA molecule and releases 5'-mononucleotides.</text>
</comment>
<dbReference type="OrthoDB" id="9800549at2"/>
<evidence type="ECO:0000313" key="8">
    <source>
        <dbReference type="EMBL" id="SCZ57654.1"/>
    </source>
</evidence>
<keyword evidence="5 6" id="KW-0269">Exonuclease</keyword>
<dbReference type="AlphaFoldDB" id="A0A1G5Q721"/>
<keyword evidence="9" id="KW-1185">Reference proteome</keyword>
<keyword evidence="3 6" id="KW-0540">Nuclease</keyword>
<accession>A0A1G5Q721</accession>
<dbReference type="PROSITE" id="PS50967">
    <property type="entry name" value="HRDC"/>
    <property type="match status" value="1"/>
</dbReference>
<keyword evidence="2 6" id="KW-0819">tRNA processing</keyword>
<name>A0A1G5Q721_9GAMM</name>
<comment type="similarity">
    <text evidence="6">Belongs to the RNase D family.</text>
</comment>
<proteinExistence type="inferred from homology"/>
<dbReference type="InterPro" id="IPR051086">
    <property type="entry name" value="RNase_D-like"/>
</dbReference>
<evidence type="ECO:0000256" key="3">
    <source>
        <dbReference type="ARBA" id="ARBA00022722"/>
    </source>
</evidence>
<dbReference type="NCBIfam" id="TIGR01388">
    <property type="entry name" value="rnd"/>
    <property type="match status" value="1"/>
</dbReference>
<evidence type="ECO:0000256" key="4">
    <source>
        <dbReference type="ARBA" id="ARBA00022801"/>
    </source>
</evidence>
<dbReference type="Gene3D" id="1.10.150.80">
    <property type="entry name" value="HRDC domain"/>
    <property type="match status" value="1"/>
</dbReference>
<dbReference type="InterPro" id="IPR044876">
    <property type="entry name" value="HRDC_dom_sf"/>
</dbReference>
<protein>
    <recommendedName>
        <fullName evidence="6">Ribonuclease D</fullName>
        <shortName evidence="6">RNase D</shortName>
        <ecNumber evidence="6">3.1.13.5</ecNumber>
    </recommendedName>
</protein>
<dbReference type="Gene3D" id="3.30.420.10">
    <property type="entry name" value="Ribonuclease H-like superfamily/Ribonuclease H"/>
    <property type="match status" value="1"/>
</dbReference>
<dbReference type="GO" id="GO:0005737">
    <property type="term" value="C:cytoplasm"/>
    <property type="evidence" value="ECO:0007669"/>
    <property type="project" value="UniProtKB-SubCell"/>
</dbReference>
<dbReference type="Pfam" id="PF00570">
    <property type="entry name" value="HRDC"/>
    <property type="match status" value="1"/>
</dbReference>
<dbReference type="InterPro" id="IPR006292">
    <property type="entry name" value="RNase_D"/>
</dbReference>
<dbReference type="InterPro" id="IPR012337">
    <property type="entry name" value="RNaseH-like_sf"/>
</dbReference>
<dbReference type="InterPro" id="IPR036397">
    <property type="entry name" value="RNaseH_sf"/>
</dbReference>
<dbReference type="GO" id="GO:0042780">
    <property type="term" value="P:tRNA 3'-end processing"/>
    <property type="evidence" value="ECO:0007669"/>
    <property type="project" value="UniProtKB-UniRule"/>
</dbReference>
<comment type="catalytic activity">
    <reaction evidence="6">
        <text>Exonucleolytic cleavage that removes extra residues from the 3'-terminus of tRNA to produce 5'-mononucleotides.</text>
        <dbReference type="EC" id="3.1.13.5"/>
    </reaction>
</comment>
<evidence type="ECO:0000313" key="9">
    <source>
        <dbReference type="Proteomes" id="UP000199648"/>
    </source>
</evidence>
<evidence type="ECO:0000256" key="2">
    <source>
        <dbReference type="ARBA" id="ARBA00022694"/>
    </source>
</evidence>
<comment type="cofactor">
    <cofactor evidence="6">
        <name>a divalent metal cation</name>
        <dbReference type="ChEBI" id="CHEBI:60240"/>
    </cofactor>
</comment>
<dbReference type="PANTHER" id="PTHR47649:SF1">
    <property type="entry name" value="RIBONUCLEASE D"/>
    <property type="match status" value="1"/>
</dbReference>
<evidence type="ECO:0000259" key="7">
    <source>
        <dbReference type="PROSITE" id="PS50967"/>
    </source>
</evidence>
<dbReference type="HAMAP" id="MF_01899">
    <property type="entry name" value="RNase_D"/>
    <property type="match status" value="1"/>
</dbReference>
<dbReference type="GO" id="GO:0003676">
    <property type="term" value="F:nucleic acid binding"/>
    <property type="evidence" value="ECO:0007669"/>
    <property type="project" value="InterPro"/>
</dbReference>